<evidence type="ECO:0000256" key="11">
    <source>
        <dbReference type="RuleBase" id="RU003901"/>
    </source>
</evidence>
<dbReference type="GO" id="GO:0070651">
    <property type="term" value="P:nonfunctional rRNA decay"/>
    <property type="evidence" value="ECO:0007669"/>
    <property type="project" value="EnsemblFungi"/>
</dbReference>
<comment type="caution">
    <text evidence="15">The sequence shown here is derived from an EMBL/GenBank/DDBJ whole genome shotgun (WGS) entry which is preliminary data.</text>
</comment>
<feature type="compositionally biased region" description="Basic and acidic residues" evidence="12">
    <location>
        <begin position="914"/>
        <end position="925"/>
    </location>
</feature>
<keyword evidence="4" id="KW-0540">Nuclease</keyword>
<dbReference type="GO" id="GO:0071038">
    <property type="term" value="P:TRAMP-dependent tRNA surveillance pathway"/>
    <property type="evidence" value="ECO:0007669"/>
    <property type="project" value="EnsemblFungi"/>
</dbReference>
<evidence type="ECO:0000259" key="13">
    <source>
        <dbReference type="SMART" id="SM00670"/>
    </source>
</evidence>
<dbReference type="GO" id="GO:0006397">
    <property type="term" value="P:mRNA processing"/>
    <property type="evidence" value="ECO:0007669"/>
    <property type="project" value="EnsemblFungi"/>
</dbReference>
<dbReference type="Gene3D" id="3.40.50.1010">
    <property type="entry name" value="5'-nuclease"/>
    <property type="match status" value="1"/>
</dbReference>
<dbReference type="GO" id="GO:0030847">
    <property type="term" value="P:termination of RNA polymerase II transcription, exosome-dependent"/>
    <property type="evidence" value="ECO:0007669"/>
    <property type="project" value="EnsemblFungi"/>
</dbReference>
<dbReference type="GO" id="GO:0000175">
    <property type="term" value="F:3'-5'-RNA exonuclease activity"/>
    <property type="evidence" value="ECO:0007669"/>
    <property type="project" value="EnsemblFungi"/>
</dbReference>
<evidence type="ECO:0000256" key="9">
    <source>
        <dbReference type="ARBA" id="ARBA00023242"/>
    </source>
</evidence>
<dbReference type="Pfam" id="PF00773">
    <property type="entry name" value="RNB"/>
    <property type="match status" value="1"/>
</dbReference>
<feature type="domain" description="RNB" evidence="14">
    <location>
        <begin position="406"/>
        <end position="738"/>
    </location>
</feature>
<dbReference type="PROSITE" id="PS01175">
    <property type="entry name" value="RIBONUCLEASE_II"/>
    <property type="match status" value="1"/>
</dbReference>
<dbReference type="Pfam" id="PF17216">
    <property type="entry name" value="Rrp44_CSD1"/>
    <property type="match status" value="1"/>
</dbReference>
<dbReference type="GO" id="GO:0000049">
    <property type="term" value="F:tRNA binding"/>
    <property type="evidence" value="ECO:0007669"/>
    <property type="project" value="EnsemblFungi"/>
</dbReference>
<dbReference type="AlphaFoldDB" id="A0A261XT66"/>
<dbReference type="GO" id="GO:0000467">
    <property type="term" value="P:exonucleolytic trimming to generate mature 3'-end of 5.8S rRNA from tricistronic rRNA transcript (SSU-rRNA, 5.8S rRNA, LSU-rRNA)"/>
    <property type="evidence" value="ECO:0007669"/>
    <property type="project" value="EnsemblFungi"/>
</dbReference>
<evidence type="ECO:0000256" key="6">
    <source>
        <dbReference type="ARBA" id="ARBA00022835"/>
    </source>
</evidence>
<dbReference type="FunFam" id="2.40.50.700:FF:000001">
    <property type="entry name" value="Exosome complex exonuclease exoribonuclease (Rrp44)"/>
    <property type="match status" value="1"/>
</dbReference>
<accession>A0A261XT66</accession>
<dbReference type="GO" id="GO:0071035">
    <property type="term" value="P:nuclear polyadenylation-dependent rRNA catabolic process"/>
    <property type="evidence" value="ECO:0007669"/>
    <property type="project" value="EnsemblFungi"/>
</dbReference>
<keyword evidence="5" id="KW-0378">Hydrolase</keyword>
<comment type="subcellular location">
    <subcellularLocation>
        <location evidence="1">Nucleus</location>
    </subcellularLocation>
</comment>
<keyword evidence="9" id="KW-0539">Nucleus</keyword>
<dbReference type="SUPFAM" id="SSF50249">
    <property type="entry name" value="Nucleic acid-binding proteins"/>
    <property type="match status" value="3"/>
</dbReference>
<protein>
    <recommendedName>
        <fullName evidence="10">Ribosomal RNA-processing protein 44</fullName>
    </recommendedName>
</protein>
<feature type="region of interest" description="Disordered" evidence="12">
    <location>
        <begin position="897"/>
        <end position="925"/>
    </location>
</feature>
<dbReference type="GO" id="GO:1990251">
    <property type="term" value="C:nuclear exosome focus"/>
    <property type="evidence" value="ECO:0007669"/>
    <property type="project" value="EnsemblFungi"/>
</dbReference>
<dbReference type="InterPro" id="IPR041505">
    <property type="entry name" value="Dis3_CSD2"/>
</dbReference>
<dbReference type="InterPro" id="IPR033770">
    <property type="entry name" value="RRP44_S1"/>
</dbReference>
<dbReference type="Proteomes" id="UP000242875">
    <property type="component" value="Unassembled WGS sequence"/>
</dbReference>
<dbReference type="GO" id="GO:0000177">
    <property type="term" value="C:cytoplasmic exosome (RNase complex)"/>
    <property type="evidence" value="ECO:0007669"/>
    <property type="project" value="EnsemblFungi"/>
</dbReference>
<dbReference type="Pfam" id="PF13638">
    <property type="entry name" value="PIN_4"/>
    <property type="match status" value="1"/>
</dbReference>
<evidence type="ECO:0000256" key="5">
    <source>
        <dbReference type="ARBA" id="ARBA00022801"/>
    </source>
</evidence>
<evidence type="ECO:0000256" key="7">
    <source>
        <dbReference type="ARBA" id="ARBA00022839"/>
    </source>
</evidence>
<dbReference type="GO" id="GO:0043628">
    <property type="term" value="P:regulatory ncRNA 3'-end processing"/>
    <property type="evidence" value="ECO:0007669"/>
    <property type="project" value="EnsemblFungi"/>
</dbReference>
<dbReference type="GO" id="GO:0000785">
    <property type="term" value="C:chromatin"/>
    <property type="evidence" value="ECO:0007669"/>
    <property type="project" value="EnsemblFungi"/>
</dbReference>
<gene>
    <name evidence="15" type="ORF">BZG36_05343</name>
</gene>
<dbReference type="Pfam" id="PF17849">
    <property type="entry name" value="OB_Dis3"/>
    <property type="match status" value="1"/>
</dbReference>
<evidence type="ECO:0000256" key="10">
    <source>
        <dbReference type="ARBA" id="ARBA00077930"/>
    </source>
</evidence>
<dbReference type="SMART" id="SM00670">
    <property type="entry name" value="PINc"/>
    <property type="match status" value="1"/>
</dbReference>
<feature type="region of interest" description="Disordered" evidence="12">
    <location>
        <begin position="239"/>
        <end position="268"/>
    </location>
</feature>
<keyword evidence="6" id="KW-0271">Exosome</keyword>
<dbReference type="Gene3D" id="2.40.50.140">
    <property type="entry name" value="Nucleic acid-binding proteins"/>
    <property type="match status" value="1"/>
</dbReference>
<dbReference type="OrthoDB" id="372421at2759"/>
<dbReference type="PANTHER" id="PTHR23355:SF35">
    <property type="entry name" value="EXOSOME COMPLEX EXONUCLEASE RRP44"/>
    <property type="match status" value="1"/>
</dbReference>
<dbReference type="GO" id="GO:0005730">
    <property type="term" value="C:nucleolus"/>
    <property type="evidence" value="ECO:0007669"/>
    <property type="project" value="EnsemblFungi"/>
</dbReference>
<dbReference type="GO" id="GO:0004521">
    <property type="term" value="F:RNA endonuclease activity"/>
    <property type="evidence" value="ECO:0007669"/>
    <property type="project" value="EnsemblFungi"/>
</dbReference>
<dbReference type="CDD" id="cd09862">
    <property type="entry name" value="PIN_Rrp44-like"/>
    <property type="match status" value="1"/>
</dbReference>
<evidence type="ECO:0000313" key="16">
    <source>
        <dbReference type="Proteomes" id="UP000242875"/>
    </source>
</evidence>
<dbReference type="GO" id="GO:0031267">
    <property type="term" value="F:small GTPase binding"/>
    <property type="evidence" value="ECO:0007669"/>
    <property type="project" value="EnsemblFungi"/>
</dbReference>
<dbReference type="SUPFAM" id="SSF88723">
    <property type="entry name" value="PIN domain-like"/>
    <property type="match status" value="1"/>
</dbReference>
<dbReference type="Gene3D" id="2.40.50.690">
    <property type="match status" value="1"/>
</dbReference>
<evidence type="ECO:0000256" key="8">
    <source>
        <dbReference type="ARBA" id="ARBA00022884"/>
    </source>
</evidence>
<dbReference type="PANTHER" id="PTHR23355">
    <property type="entry name" value="RIBONUCLEASE"/>
    <property type="match status" value="1"/>
</dbReference>
<dbReference type="InterPro" id="IPR012340">
    <property type="entry name" value="NA-bd_OB-fold"/>
</dbReference>
<comment type="similarity">
    <text evidence="2 11">Belongs to the RNR ribonuclease family.</text>
</comment>
<organism evidence="15 16">
    <name type="scientific">Bifiguratus adelaidae</name>
    <dbReference type="NCBI Taxonomy" id="1938954"/>
    <lineage>
        <taxon>Eukaryota</taxon>
        <taxon>Fungi</taxon>
        <taxon>Fungi incertae sedis</taxon>
        <taxon>Mucoromycota</taxon>
        <taxon>Mucoromycotina</taxon>
        <taxon>Endogonomycetes</taxon>
        <taxon>Endogonales</taxon>
        <taxon>Endogonales incertae sedis</taxon>
        <taxon>Bifiguratus</taxon>
    </lineage>
</organism>
<dbReference type="InterPro" id="IPR029060">
    <property type="entry name" value="PIN-like_dom_sf"/>
</dbReference>
<dbReference type="SMART" id="SM00955">
    <property type="entry name" value="RNB"/>
    <property type="match status" value="1"/>
</dbReference>
<evidence type="ECO:0000313" key="15">
    <source>
        <dbReference type="EMBL" id="OZJ01556.1"/>
    </source>
</evidence>
<dbReference type="GO" id="GO:0071039">
    <property type="term" value="P:nuclear polyadenylation-dependent CUT catabolic process"/>
    <property type="evidence" value="ECO:0007669"/>
    <property type="project" value="EnsemblFungi"/>
</dbReference>
<name>A0A261XT66_9FUNG</name>
<evidence type="ECO:0000256" key="12">
    <source>
        <dbReference type="SAM" id="MobiDB-lite"/>
    </source>
</evidence>
<evidence type="ECO:0000256" key="4">
    <source>
        <dbReference type="ARBA" id="ARBA00022722"/>
    </source>
</evidence>
<feature type="domain" description="PIN" evidence="13">
    <location>
        <begin position="1"/>
        <end position="107"/>
    </location>
</feature>
<dbReference type="GO" id="GO:0071031">
    <property type="term" value="P:nuclear mRNA surveillance of mRNA 3'-end processing"/>
    <property type="evidence" value="ECO:0007669"/>
    <property type="project" value="EnsemblFungi"/>
</dbReference>
<dbReference type="GO" id="GO:0000176">
    <property type="term" value="C:nuclear exosome (RNase complex)"/>
    <property type="evidence" value="ECO:0007669"/>
    <property type="project" value="EnsemblFungi"/>
</dbReference>
<sequence>MHQIDVLEHPVFQDVIVLQNVLDELRHLSVAVHNRVRIMIEDKDRKFYVFSNEHHRNTYAEKIPSETPNDRNDRAIRIAARWYKEHIREQGHDIDVILLSDDKGNRAKAEEDGVMTSSVSHYVNALKEYPELIDRVAHLASASHHDGMPQIKYEDYMSRMQIAALTKIGQITQGTFNIASHNYLEGSIMGKVDGKDRVIYLLGRENMNRAVQGDVVAVKILPKEEWRKSPSVAVMEDDEEIDGDQETKGNGTTDAVNGHKEESNGDVELAEPTGKVVGIIRKSWRPYCGYVEKKTVRGASDSTTPQNVFFRAVDRRIPKIKFRTRQAHSLVGKRIIVAIDEWSKDSIHPIGHFVKILGEAGDASTETEILLLEHDVPYQEFTKQVLKDLPPEGESWTVKEEHLKGRRDLRNYNICSIDPPGCTDIDDALHAQKLPNGNIQVGVHIADVTHFVHPGMPMDKEAASRGTTVYLVDKRIDMLPGLLGTNLCSLRSNVERLAFSCIWEMTPDAEVISVEYTKSVIRSKHSFTYEEAQNRIDDPNMADELTQGVRLLNSLAKKLRKRRFDNGALTLASPEVRFSLERDSQDPVDVEMKELKETNALVEEFMLLANIYVAQKIYTKFPESSLLRNHRAPPDSNFDELKYALSQYGLELHHANSKEFAESLDKAVLDGDPYFNELVRCIATRCMMQAQYICSGMESESNFHHYGLATNIYTHFTSPIRRYSDVNVHRLLAAAINPGHGYGKELTDKASMKELCDVLNYRHRMAQQAARGSVELFTNRFFKNKIEQVEAYVIKVLKNGFAVLVPKYGIEGLVYASAGPKQESPFEYNAQTMSLENAQHNVKIRIFNRVIVQLTIEEIEEEGMRQKLKMSLVEPFIHGLSVPLKLNDASKEGKNSLVEARDMMELEEESLDKDEDRDTKRARIK</sequence>
<keyword evidence="3" id="KW-0698">rRNA processing</keyword>
<dbReference type="InterPro" id="IPR050180">
    <property type="entry name" value="RNR_Ribonuclease"/>
</dbReference>
<evidence type="ECO:0000256" key="3">
    <source>
        <dbReference type="ARBA" id="ARBA00022552"/>
    </source>
</evidence>
<dbReference type="GO" id="GO:0033621">
    <property type="term" value="P:nuclear mRNA surveillance of meiosis-specific transcripts"/>
    <property type="evidence" value="ECO:0007669"/>
    <property type="project" value="EnsemblFungi"/>
</dbReference>
<dbReference type="EMBL" id="MVBO01000304">
    <property type="protein sequence ID" value="OZJ01556.1"/>
    <property type="molecule type" value="Genomic_DNA"/>
</dbReference>
<reference evidence="15 16" key="1">
    <citation type="journal article" date="2017" name="Mycologia">
        <title>Bifiguratus adelaidae, gen. et sp. nov., a new member of Mucoromycotina in endophytic and soil-dwelling habitats.</title>
        <authorList>
            <person name="Torres-Cruz T.J."/>
            <person name="Billingsley Tobias T.L."/>
            <person name="Almatruk M."/>
            <person name="Hesse C."/>
            <person name="Kuske C.R."/>
            <person name="Desiro A."/>
            <person name="Benucci G.M."/>
            <person name="Bonito G."/>
            <person name="Stajich J.E."/>
            <person name="Dunlap C."/>
            <person name="Arnold A.E."/>
            <person name="Porras-Alfaro A."/>
        </authorList>
    </citation>
    <scope>NUCLEOTIDE SEQUENCE [LARGE SCALE GENOMIC DNA]</scope>
    <source>
        <strain evidence="15 16">AZ0501</strain>
    </source>
</reference>
<evidence type="ECO:0000259" key="14">
    <source>
        <dbReference type="SMART" id="SM00955"/>
    </source>
</evidence>
<keyword evidence="8" id="KW-0694">RNA-binding</keyword>
<evidence type="ECO:0000256" key="2">
    <source>
        <dbReference type="ARBA" id="ARBA00005785"/>
    </source>
</evidence>
<dbReference type="Gene3D" id="2.40.50.700">
    <property type="match status" value="1"/>
</dbReference>
<proteinExistence type="inferred from homology"/>
<dbReference type="Pfam" id="PF17215">
    <property type="entry name" value="Rrp44_S1"/>
    <property type="match status" value="1"/>
</dbReference>
<keyword evidence="16" id="KW-1185">Reference proteome</keyword>
<keyword evidence="7" id="KW-0269">Exonuclease</keyword>
<dbReference type="InterPro" id="IPR022966">
    <property type="entry name" value="RNase_II/R_CS"/>
</dbReference>
<dbReference type="InterPro" id="IPR033771">
    <property type="entry name" value="Rrp44_CSD1"/>
</dbReference>
<dbReference type="InterPro" id="IPR002716">
    <property type="entry name" value="PIN_dom"/>
</dbReference>
<dbReference type="InterPro" id="IPR001900">
    <property type="entry name" value="RNase_II/R"/>
</dbReference>
<evidence type="ECO:0000256" key="1">
    <source>
        <dbReference type="ARBA" id="ARBA00004123"/>
    </source>
</evidence>